<dbReference type="InterPro" id="IPR036388">
    <property type="entry name" value="WH-like_DNA-bd_sf"/>
</dbReference>
<dbReference type="PANTHER" id="PTHR33204">
    <property type="entry name" value="TRANSCRIPTIONAL REGULATOR, MARR FAMILY"/>
    <property type="match status" value="1"/>
</dbReference>
<name>A0ABN2BW84_9ACTN</name>
<accession>A0ABN2BW84</accession>
<feature type="domain" description="HTH hxlR-type" evidence="4">
    <location>
        <begin position="13"/>
        <end position="112"/>
    </location>
</feature>
<protein>
    <submittedName>
        <fullName evidence="5">Helix-turn-helix domain-containing protein</fullName>
    </submittedName>
</protein>
<dbReference type="InterPro" id="IPR036390">
    <property type="entry name" value="WH_DNA-bd_sf"/>
</dbReference>
<dbReference type="PANTHER" id="PTHR33204:SF18">
    <property type="entry name" value="TRANSCRIPTIONAL REGULATORY PROTEIN"/>
    <property type="match status" value="1"/>
</dbReference>
<dbReference type="Gene3D" id="1.10.10.10">
    <property type="entry name" value="Winged helix-like DNA-binding domain superfamily/Winged helix DNA-binding domain"/>
    <property type="match status" value="1"/>
</dbReference>
<dbReference type="RefSeq" id="WP_344179659.1">
    <property type="nucleotide sequence ID" value="NZ_BAAANC010000003.1"/>
</dbReference>
<keyword evidence="6" id="KW-1185">Reference proteome</keyword>
<dbReference type="Proteomes" id="UP001500363">
    <property type="component" value="Unassembled WGS sequence"/>
</dbReference>
<dbReference type="SUPFAM" id="SSF46785">
    <property type="entry name" value="Winged helix' DNA-binding domain"/>
    <property type="match status" value="1"/>
</dbReference>
<evidence type="ECO:0000256" key="1">
    <source>
        <dbReference type="ARBA" id="ARBA00023015"/>
    </source>
</evidence>
<evidence type="ECO:0000313" key="5">
    <source>
        <dbReference type="EMBL" id="GAA1546263.1"/>
    </source>
</evidence>
<evidence type="ECO:0000313" key="6">
    <source>
        <dbReference type="Proteomes" id="UP001500363"/>
    </source>
</evidence>
<keyword evidence="2" id="KW-0238">DNA-binding</keyword>
<reference evidence="5 6" key="1">
    <citation type="journal article" date="2019" name="Int. J. Syst. Evol. Microbiol.">
        <title>The Global Catalogue of Microorganisms (GCM) 10K type strain sequencing project: providing services to taxonomists for standard genome sequencing and annotation.</title>
        <authorList>
            <consortium name="The Broad Institute Genomics Platform"/>
            <consortium name="The Broad Institute Genome Sequencing Center for Infectious Disease"/>
            <person name="Wu L."/>
            <person name="Ma J."/>
        </authorList>
    </citation>
    <scope>NUCLEOTIDE SEQUENCE [LARGE SCALE GENOMIC DNA]</scope>
    <source>
        <strain evidence="5 6">JCM 14303</strain>
    </source>
</reference>
<dbReference type="PROSITE" id="PS51118">
    <property type="entry name" value="HTH_HXLR"/>
    <property type="match status" value="1"/>
</dbReference>
<comment type="caution">
    <text evidence="5">The sequence shown here is derived from an EMBL/GenBank/DDBJ whole genome shotgun (WGS) entry which is preliminary data.</text>
</comment>
<dbReference type="InterPro" id="IPR002577">
    <property type="entry name" value="HTH_HxlR"/>
</dbReference>
<evidence type="ECO:0000256" key="3">
    <source>
        <dbReference type="ARBA" id="ARBA00023163"/>
    </source>
</evidence>
<keyword evidence="1" id="KW-0805">Transcription regulation</keyword>
<dbReference type="Pfam" id="PF01638">
    <property type="entry name" value="HxlR"/>
    <property type="match status" value="1"/>
</dbReference>
<dbReference type="EMBL" id="BAAANC010000003">
    <property type="protein sequence ID" value="GAA1546263.1"/>
    <property type="molecule type" value="Genomic_DNA"/>
</dbReference>
<evidence type="ECO:0000259" key="4">
    <source>
        <dbReference type="PROSITE" id="PS51118"/>
    </source>
</evidence>
<sequence>MSPQTKVRPVPNCSIARAVDIVGDRWAFLIVREAHFGSTRFAEFRQVLGIAPNILTSRLSALVEGGILEKRDYRDEGERVRSSYHLTEAGEDLKLVLAALQQWGDVHVPRADGPTVLRRDTHNGGLVSVGFVDEEGSEVPEDEVVFEPIPGGPSDRSTWR</sequence>
<keyword evidence="3" id="KW-0804">Transcription</keyword>
<proteinExistence type="predicted"/>
<evidence type="ECO:0000256" key="2">
    <source>
        <dbReference type="ARBA" id="ARBA00023125"/>
    </source>
</evidence>
<organism evidence="5 6">
    <name type="scientific">Kribbella lupini</name>
    <dbReference type="NCBI Taxonomy" id="291602"/>
    <lineage>
        <taxon>Bacteria</taxon>
        <taxon>Bacillati</taxon>
        <taxon>Actinomycetota</taxon>
        <taxon>Actinomycetes</taxon>
        <taxon>Propionibacteriales</taxon>
        <taxon>Kribbellaceae</taxon>
        <taxon>Kribbella</taxon>
    </lineage>
</organism>
<gene>
    <name evidence="5" type="ORF">GCM10009741_57280</name>
</gene>